<evidence type="ECO:0000256" key="2">
    <source>
        <dbReference type="ARBA" id="ARBA00004236"/>
    </source>
</evidence>
<evidence type="ECO:0000313" key="12">
    <source>
        <dbReference type="Proteomes" id="UP001596250"/>
    </source>
</evidence>
<feature type="transmembrane region" description="Helical" evidence="9">
    <location>
        <begin position="245"/>
        <end position="263"/>
    </location>
</feature>
<feature type="transmembrane region" description="Helical" evidence="9">
    <location>
        <begin position="51"/>
        <end position="72"/>
    </location>
</feature>
<evidence type="ECO:0000259" key="10">
    <source>
        <dbReference type="Pfam" id="PF02397"/>
    </source>
</evidence>
<keyword evidence="6 9" id="KW-0812">Transmembrane</keyword>
<dbReference type="Pfam" id="PF13727">
    <property type="entry name" value="CoA_binding_3"/>
    <property type="match status" value="1"/>
</dbReference>
<evidence type="ECO:0000256" key="3">
    <source>
        <dbReference type="ARBA" id="ARBA00006464"/>
    </source>
</evidence>
<keyword evidence="8 9" id="KW-0472">Membrane</keyword>
<evidence type="ECO:0000256" key="7">
    <source>
        <dbReference type="ARBA" id="ARBA00022989"/>
    </source>
</evidence>
<dbReference type="InterPro" id="IPR036291">
    <property type="entry name" value="NAD(P)-bd_dom_sf"/>
</dbReference>
<name>A0ABW1IKE0_9BACL</name>
<dbReference type="Proteomes" id="UP001596250">
    <property type="component" value="Unassembled WGS sequence"/>
</dbReference>
<protein>
    <submittedName>
        <fullName evidence="11">Sugar transferase</fullName>
        <ecNumber evidence="11">2.7.8.-</ecNumber>
    </submittedName>
</protein>
<sequence length="436" mass="50185">MYTGIFSWYMDVDISRHYVTLLGFILALFVFQLVSRGLFKLVSPYNWIGELFQLTRVSFYTFMVTAGILFMLKTSVNYSRVVIGLFFVGLLLSSWVLRLVKRGIIAYLASQKVITKNVLIVGAGKIGHSLQEKLESSRSLGYQVVGYVDDHKVGDDVRGRLADIESVIDQFEVDEIIVTIPSERATIYELLKSVKRFKINVKIIPELFDLVTTKVGYDQVDPFPYVQIGTKLSAWDSFMKRTIDVVLSFVLIIITLPVFAGIWCAQKFISPGPAIFKQWRIGKDGKKFYIYKFRSMVMDAENKLKQNPELYRKYIENNYKLDPSEDPRITKFGAFLRRTSLDELPQLFNVLKGDMSLVGPRPVVEEELQEYEHLMFDFLSVKPGVTGYWQVSGRSETGYPERVDIELYYVYNQSIALDLKILFKTIFAVLKRKGAY</sequence>
<feature type="domain" description="Bacterial sugar transferase" evidence="10">
    <location>
        <begin position="240"/>
        <end position="431"/>
    </location>
</feature>
<keyword evidence="5 11" id="KW-0808">Transferase</keyword>
<evidence type="ECO:0000256" key="6">
    <source>
        <dbReference type="ARBA" id="ARBA00022692"/>
    </source>
</evidence>
<dbReference type="EMBL" id="JBHSQV010000027">
    <property type="protein sequence ID" value="MFC5985547.1"/>
    <property type="molecule type" value="Genomic_DNA"/>
</dbReference>
<gene>
    <name evidence="11" type="ORF">ACFPXP_03730</name>
</gene>
<feature type="transmembrane region" description="Helical" evidence="9">
    <location>
        <begin position="78"/>
        <end position="97"/>
    </location>
</feature>
<organism evidence="11 12">
    <name type="scientific">Marinicrinis lubricantis</name>
    <dbReference type="NCBI Taxonomy" id="2086470"/>
    <lineage>
        <taxon>Bacteria</taxon>
        <taxon>Bacillati</taxon>
        <taxon>Bacillota</taxon>
        <taxon>Bacilli</taxon>
        <taxon>Bacillales</taxon>
        <taxon>Paenibacillaceae</taxon>
    </lineage>
</organism>
<evidence type="ECO:0000256" key="5">
    <source>
        <dbReference type="ARBA" id="ARBA00022679"/>
    </source>
</evidence>
<evidence type="ECO:0000256" key="4">
    <source>
        <dbReference type="ARBA" id="ARBA00022475"/>
    </source>
</evidence>
<feature type="transmembrane region" description="Helical" evidence="9">
    <location>
        <begin position="18"/>
        <end position="39"/>
    </location>
</feature>
<evidence type="ECO:0000256" key="8">
    <source>
        <dbReference type="ARBA" id="ARBA00023136"/>
    </source>
</evidence>
<reference evidence="12" key="1">
    <citation type="journal article" date="2019" name="Int. J. Syst. Evol. Microbiol.">
        <title>The Global Catalogue of Microorganisms (GCM) 10K type strain sequencing project: providing services to taxonomists for standard genome sequencing and annotation.</title>
        <authorList>
            <consortium name="The Broad Institute Genomics Platform"/>
            <consortium name="The Broad Institute Genome Sequencing Center for Infectious Disease"/>
            <person name="Wu L."/>
            <person name="Ma J."/>
        </authorList>
    </citation>
    <scope>NUCLEOTIDE SEQUENCE [LARGE SCALE GENOMIC DNA]</scope>
    <source>
        <strain evidence="12">CCM 8749</strain>
    </source>
</reference>
<comment type="similarity">
    <text evidence="3">Belongs to the bacterial sugar transferase family.</text>
</comment>
<keyword evidence="12" id="KW-1185">Reference proteome</keyword>
<dbReference type="RefSeq" id="WP_379892529.1">
    <property type="nucleotide sequence ID" value="NZ_CBCSCT010000009.1"/>
</dbReference>
<keyword evidence="4" id="KW-1003">Cell membrane</keyword>
<evidence type="ECO:0000313" key="11">
    <source>
        <dbReference type="EMBL" id="MFC5985547.1"/>
    </source>
</evidence>
<evidence type="ECO:0000256" key="9">
    <source>
        <dbReference type="SAM" id="Phobius"/>
    </source>
</evidence>
<proteinExistence type="inferred from homology"/>
<dbReference type="SUPFAM" id="SSF51735">
    <property type="entry name" value="NAD(P)-binding Rossmann-fold domains"/>
    <property type="match status" value="1"/>
</dbReference>
<dbReference type="NCBIfam" id="TIGR03025">
    <property type="entry name" value="EPS_sugtrans"/>
    <property type="match status" value="1"/>
</dbReference>
<accession>A0ABW1IKE0</accession>
<dbReference type="Gene3D" id="3.40.50.720">
    <property type="entry name" value="NAD(P)-binding Rossmann-like Domain"/>
    <property type="match status" value="1"/>
</dbReference>
<comment type="subcellular location">
    <subcellularLocation>
        <location evidence="2">Cell membrane</location>
    </subcellularLocation>
    <subcellularLocation>
        <location evidence="1">Membrane</location>
        <topology evidence="1">Multi-pass membrane protein</topology>
    </subcellularLocation>
</comment>
<dbReference type="PANTHER" id="PTHR30576">
    <property type="entry name" value="COLANIC BIOSYNTHESIS UDP-GLUCOSE LIPID CARRIER TRANSFERASE"/>
    <property type="match status" value="1"/>
</dbReference>
<dbReference type="PANTHER" id="PTHR30576:SF4">
    <property type="entry name" value="UNDECAPRENYL-PHOSPHATE GALACTOSE PHOSPHOTRANSFERASE"/>
    <property type="match status" value="1"/>
</dbReference>
<dbReference type="InterPro" id="IPR017475">
    <property type="entry name" value="EPS_sugar_tfrase"/>
</dbReference>
<evidence type="ECO:0000256" key="1">
    <source>
        <dbReference type="ARBA" id="ARBA00004141"/>
    </source>
</evidence>
<comment type="caution">
    <text evidence="11">The sequence shown here is derived from an EMBL/GenBank/DDBJ whole genome shotgun (WGS) entry which is preliminary data.</text>
</comment>
<keyword evidence="7 9" id="KW-1133">Transmembrane helix</keyword>
<dbReference type="InterPro" id="IPR003362">
    <property type="entry name" value="Bact_transf"/>
</dbReference>
<dbReference type="EC" id="2.7.8.-" evidence="11"/>
<dbReference type="GO" id="GO:0016740">
    <property type="term" value="F:transferase activity"/>
    <property type="evidence" value="ECO:0007669"/>
    <property type="project" value="UniProtKB-KW"/>
</dbReference>
<dbReference type="Pfam" id="PF02397">
    <property type="entry name" value="Bac_transf"/>
    <property type="match status" value="1"/>
</dbReference>